<evidence type="ECO:0000259" key="3">
    <source>
        <dbReference type="Pfam" id="PF08574"/>
    </source>
</evidence>
<dbReference type="GO" id="GO:0006606">
    <property type="term" value="P:protein import into nucleus"/>
    <property type="evidence" value="ECO:0007669"/>
    <property type="project" value="InterPro"/>
</dbReference>
<sequence>MRSRHYPVMEKLSFRFSKNLHARQYVYILWSLAKAALTYYQDKENTYVIPKIQETEELPAELNDMLSSLLTSDASSKEGSKPLKRRKNKSTTAQTPAATTSSFELEYVYDIYYRDKAVYETWEKERIGYIKFEEDYDDNLGDDESEKHLSDDEDSNAEDFYKNDYPEDEDDHSTTDEDDDPNASFEKLTESLHKDAAANSPRQTDEFEDLYDEFYDDEGNGPTNFLASLDDGDNDDDDDEMDMDEGYEADYPRQNFFPDEEDDELAKHRDKIFGKLQRMIDEE</sequence>
<dbReference type="AlphaFoldDB" id="A0A061B4N7"/>
<name>A0A061B4N7_CYBFA</name>
<dbReference type="InterPro" id="IPR013883">
    <property type="entry name" value="TF_Iwr1_dom"/>
</dbReference>
<dbReference type="PhylomeDB" id="A0A061B4N7"/>
<accession>A0A061B4N7</accession>
<dbReference type="OrthoDB" id="6255506at2759"/>
<dbReference type="GO" id="GO:0005737">
    <property type="term" value="C:cytoplasm"/>
    <property type="evidence" value="ECO:0007669"/>
    <property type="project" value="TreeGrafter"/>
</dbReference>
<dbReference type="VEuPathDB" id="FungiDB:BON22_3899"/>
<feature type="compositionally biased region" description="Acidic residues" evidence="2">
    <location>
        <begin position="206"/>
        <end position="219"/>
    </location>
</feature>
<dbReference type="PANTHER" id="PTHR28063:SF1">
    <property type="entry name" value="RNA POLYMERASE II NUCLEAR LOCALIZATION PROTEIN IWR1"/>
    <property type="match status" value="1"/>
</dbReference>
<comment type="similarity">
    <text evidence="1">Belongs to the IWR1/SLC7A6OS family.</text>
</comment>
<protein>
    <submittedName>
        <fullName evidence="4">CYFA0S14e02872g1_1</fullName>
    </submittedName>
</protein>
<feature type="region of interest" description="Disordered" evidence="2">
    <location>
        <begin position="136"/>
        <end position="258"/>
    </location>
</feature>
<gene>
    <name evidence="4" type="ORF">CYFA0S_14e02872g</name>
</gene>
<organism evidence="4">
    <name type="scientific">Cyberlindnera fabianii</name>
    <name type="common">Yeast</name>
    <name type="synonym">Hansenula fabianii</name>
    <dbReference type="NCBI Taxonomy" id="36022"/>
    <lineage>
        <taxon>Eukaryota</taxon>
        <taxon>Fungi</taxon>
        <taxon>Dikarya</taxon>
        <taxon>Ascomycota</taxon>
        <taxon>Saccharomycotina</taxon>
        <taxon>Saccharomycetes</taxon>
        <taxon>Phaffomycetales</taxon>
        <taxon>Phaffomycetaceae</taxon>
        <taxon>Cyberlindnera</taxon>
    </lineage>
</organism>
<dbReference type="EMBL" id="LK052899">
    <property type="protein sequence ID" value="CDR44451.1"/>
    <property type="molecule type" value="Genomic_DNA"/>
</dbReference>
<evidence type="ECO:0000313" key="4">
    <source>
        <dbReference type="EMBL" id="CDR44451.1"/>
    </source>
</evidence>
<dbReference type="PANTHER" id="PTHR28063">
    <property type="entry name" value="RNA POLYMERASE II NUCLEAR LOCALIZATION PROTEIN IWR1"/>
    <property type="match status" value="1"/>
</dbReference>
<feature type="compositionally biased region" description="Acidic residues" evidence="2">
    <location>
        <begin position="166"/>
        <end position="181"/>
    </location>
</feature>
<evidence type="ECO:0000256" key="2">
    <source>
        <dbReference type="SAM" id="MobiDB-lite"/>
    </source>
</evidence>
<reference evidence="4" key="1">
    <citation type="journal article" date="2014" name="Genome Announc.">
        <title>Genome sequence of the yeast Cyberlindnera fabianii (Hansenula fabianii).</title>
        <authorList>
            <person name="Freel K.C."/>
            <person name="Sarilar V."/>
            <person name="Neuveglise C."/>
            <person name="Devillers H."/>
            <person name="Friedrich A."/>
            <person name="Schacherer J."/>
        </authorList>
    </citation>
    <scope>NUCLEOTIDE SEQUENCE</scope>
    <source>
        <strain evidence="4">YJS4271</strain>
    </source>
</reference>
<feature type="region of interest" description="Disordered" evidence="2">
    <location>
        <begin position="73"/>
        <end position="97"/>
    </location>
</feature>
<feature type="compositionally biased region" description="Acidic residues" evidence="2">
    <location>
        <begin position="230"/>
        <end position="248"/>
    </location>
</feature>
<proteinExistence type="inferred from homology"/>
<dbReference type="InterPro" id="IPR040150">
    <property type="entry name" value="Iwr1"/>
</dbReference>
<dbReference type="Pfam" id="PF08574">
    <property type="entry name" value="Iwr1"/>
    <property type="match status" value="1"/>
</dbReference>
<evidence type="ECO:0000256" key="1">
    <source>
        <dbReference type="ARBA" id="ARBA00010218"/>
    </source>
</evidence>
<feature type="compositionally biased region" description="Basic and acidic residues" evidence="2">
    <location>
        <begin position="187"/>
        <end position="196"/>
    </location>
</feature>
<feature type="domain" description="Transcription factor Iwr1" evidence="3">
    <location>
        <begin position="106"/>
        <end position="169"/>
    </location>
</feature>